<dbReference type="Gene3D" id="3.30.70.1210">
    <property type="entry name" value="Crispr-associated protein, domain 2"/>
    <property type="match status" value="1"/>
</dbReference>
<dbReference type="SMART" id="SM01101">
    <property type="entry name" value="CRISPR_assoc"/>
    <property type="match status" value="1"/>
</dbReference>
<organism evidence="1 2">
    <name type="scientific">Corynebacterium propinquum</name>
    <dbReference type="NCBI Taxonomy" id="43769"/>
    <lineage>
        <taxon>Bacteria</taxon>
        <taxon>Bacillati</taxon>
        <taxon>Actinomycetota</taxon>
        <taxon>Actinomycetes</taxon>
        <taxon>Mycobacteriales</taxon>
        <taxon>Corynebacteriaceae</taxon>
        <taxon>Corynebacterium</taxon>
    </lineage>
</organism>
<proteinExistence type="predicted"/>
<dbReference type="Pfam" id="PF08798">
    <property type="entry name" value="CRISPR_assoc"/>
    <property type="match status" value="1"/>
</dbReference>
<dbReference type="EMBL" id="JASNVP010000011">
    <property type="protein sequence ID" value="MDK4326945.1"/>
    <property type="molecule type" value="Genomic_DNA"/>
</dbReference>
<gene>
    <name evidence="1" type="ORF">QPX54_10585</name>
</gene>
<evidence type="ECO:0000313" key="1">
    <source>
        <dbReference type="EMBL" id="MDK4326945.1"/>
    </source>
</evidence>
<accession>A0AAP4BV25</accession>
<dbReference type="RefSeq" id="WP_147578965.1">
    <property type="nucleotide sequence ID" value="NZ_CABIYR010000004.1"/>
</dbReference>
<dbReference type="Gene3D" id="3.30.70.1200">
    <property type="entry name" value="Crispr-associated protein, domain 1"/>
    <property type="match status" value="1"/>
</dbReference>
<reference evidence="1" key="1">
    <citation type="submission" date="2023-05" db="EMBL/GenBank/DDBJ databases">
        <title>Metabolic capabilities are highly conserved among human nasal-associated Corynebacterium species in pangenomic analyses.</title>
        <authorList>
            <person name="Tran T.H."/>
            <person name="Roberts A.Q."/>
            <person name="Escapa I.F."/>
            <person name="Gao W."/>
            <person name="Conlan S."/>
            <person name="Kong H."/>
            <person name="Segre J.A."/>
            <person name="Kelly M.S."/>
            <person name="Lemon K.P."/>
        </authorList>
    </citation>
    <scope>NUCLEOTIDE SEQUENCE</scope>
    <source>
        <strain evidence="1">KPL2654</strain>
    </source>
</reference>
<protein>
    <submittedName>
        <fullName evidence="1">Type I-E CRISPR-associated protein Cas6/Cse3/CasE</fullName>
    </submittedName>
</protein>
<dbReference type="Proteomes" id="UP001226160">
    <property type="component" value="Unassembled WGS sequence"/>
</dbReference>
<dbReference type="AlphaFoldDB" id="A0AAP4BV25"/>
<sequence>MSAEVHLSKIPVHSLLRHNNEHAKHAWDINSPTFRHRAVMSLFGALSGKSVRKDANILFRLDALPGQAPFFLVQSSVAPENIEKFDGALTKHISLPELQHGTTVSFRITVNAVRRRTVESGGKKRVQVTPVPIEIDEDSDDTTDYSQNLEMWLSNKLAGALHGVEMTNHVREVLQDAPHTRSGMTLQLDTIDGIGIVESPKKLAAFLLEGVGREKAYGCGFLTVRALS</sequence>
<comment type="caution">
    <text evidence="1">The sequence shown here is derived from an EMBL/GenBank/DDBJ whole genome shotgun (WGS) entry which is preliminary data.</text>
</comment>
<dbReference type="SUPFAM" id="SSF117987">
    <property type="entry name" value="CRISPR-associated protein"/>
    <property type="match status" value="2"/>
</dbReference>
<dbReference type="InterPro" id="IPR010179">
    <property type="entry name" value="CRISPR-assoc_prot_Cse3"/>
</dbReference>
<evidence type="ECO:0000313" key="2">
    <source>
        <dbReference type="Proteomes" id="UP001226160"/>
    </source>
</evidence>
<name>A0AAP4BV25_9CORY</name>